<evidence type="ECO:0000256" key="2">
    <source>
        <dbReference type="ARBA" id="ARBA00022679"/>
    </source>
</evidence>
<keyword evidence="1 5" id="KW-0489">Methyltransferase</keyword>
<dbReference type="Gene3D" id="3.90.120.10">
    <property type="entry name" value="DNA Methylase, subunit A, domain 2"/>
    <property type="match status" value="1"/>
</dbReference>
<dbReference type="PANTHER" id="PTHR10629:SF52">
    <property type="entry name" value="DNA (CYTOSINE-5)-METHYLTRANSFERASE 1"/>
    <property type="match status" value="1"/>
</dbReference>
<proteinExistence type="inferred from homology"/>
<dbReference type="PROSITE" id="PS00094">
    <property type="entry name" value="C5_MTASE_1"/>
    <property type="match status" value="1"/>
</dbReference>
<dbReference type="PROSITE" id="PS51679">
    <property type="entry name" value="SAM_MT_C5"/>
    <property type="match status" value="1"/>
</dbReference>
<evidence type="ECO:0000313" key="8">
    <source>
        <dbReference type="EMBL" id="RBT67562.1"/>
    </source>
</evidence>
<dbReference type="Proteomes" id="UP000253498">
    <property type="component" value="Unassembled WGS sequence"/>
</dbReference>
<evidence type="ECO:0000256" key="7">
    <source>
        <dbReference type="RuleBase" id="RU000417"/>
    </source>
</evidence>
<dbReference type="GO" id="GO:0003677">
    <property type="term" value="F:DNA binding"/>
    <property type="evidence" value="ECO:0007669"/>
    <property type="project" value="TreeGrafter"/>
</dbReference>
<feature type="active site" evidence="5">
    <location>
        <position position="93"/>
    </location>
</feature>
<dbReference type="RefSeq" id="WP_232088554.1">
    <property type="nucleotide sequence ID" value="NZ_JABXFM010000002.1"/>
</dbReference>
<dbReference type="AlphaFoldDB" id="A0AB37I9A0"/>
<keyword evidence="3 5" id="KW-0949">S-adenosyl-L-methionine</keyword>
<evidence type="ECO:0000256" key="6">
    <source>
        <dbReference type="RuleBase" id="RU000416"/>
    </source>
</evidence>
<dbReference type="Pfam" id="PF00145">
    <property type="entry name" value="DNA_methylase"/>
    <property type="match status" value="1"/>
</dbReference>
<accession>A0AB37I9A0</accession>
<dbReference type="EMBL" id="LESJ01000006">
    <property type="protein sequence ID" value="RBT67562.1"/>
    <property type="molecule type" value="Genomic_DNA"/>
</dbReference>
<evidence type="ECO:0000256" key="4">
    <source>
        <dbReference type="ARBA" id="ARBA00022747"/>
    </source>
</evidence>
<dbReference type="InterPro" id="IPR001525">
    <property type="entry name" value="C5_MeTfrase"/>
</dbReference>
<comment type="similarity">
    <text evidence="5 6">Belongs to the class I-like SAM-binding methyltransferase superfamily. C5-methyltransferase family.</text>
</comment>
<dbReference type="GO" id="GO:0009307">
    <property type="term" value="P:DNA restriction-modification system"/>
    <property type="evidence" value="ECO:0007669"/>
    <property type="project" value="UniProtKB-KW"/>
</dbReference>
<comment type="caution">
    <text evidence="8">The sequence shown here is derived from an EMBL/GenBank/DDBJ whole genome shotgun (WGS) entry which is preliminary data.</text>
</comment>
<dbReference type="InterPro" id="IPR018117">
    <property type="entry name" value="C5_DNA_meth_AS"/>
</dbReference>
<organism evidence="8 9">
    <name type="scientific">Enterococcus hirae</name>
    <dbReference type="NCBI Taxonomy" id="1354"/>
    <lineage>
        <taxon>Bacteria</taxon>
        <taxon>Bacillati</taxon>
        <taxon>Bacillota</taxon>
        <taxon>Bacilli</taxon>
        <taxon>Lactobacillales</taxon>
        <taxon>Enterococcaceae</taxon>
        <taxon>Enterococcus</taxon>
    </lineage>
</organism>
<dbReference type="PANTHER" id="PTHR10629">
    <property type="entry name" value="CYTOSINE-SPECIFIC METHYLTRANSFERASE"/>
    <property type="match status" value="1"/>
</dbReference>
<evidence type="ECO:0000313" key="9">
    <source>
        <dbReference type="Proteomes" id="UP000253498"/>
    </source>
</evidence>
<name>A0AB37I9A0_ENTHR</name>
<keyword evidence="4" id="KW-0680">Restriction system</keyword>
<evidence type="ECO:0000256" key="3">
    <source>
        <dbReference type="ARBA" id="ARBA00022691"/>
    </source>
</evidence>
<dbReference type="GO" id="GO:0032259">
    <property type="term" value="P:methylation"/>
    <property type="evidence" value="ECO:0007669"/>
    <property type="project" value="UniProtKB-KW"/>
</dbReference>
<dbReference type="InterPro" id="IPR050390">
    <property type="entry name" value="C5-Methyltransferase"/>
</dbReference>
<evidence type="ECO:0000256" key="5">
    <source>
        <dbReference type="PROSITE-ProRule" id="PRU01016"/>
    </source>
</evidence>
<dbReference type="InterPro" id="IPR029063">
    <property type="entry name" value="SAM-dependent_MTases_sf"/>
</dbReference>
<dbReference type="GO" id="GO:0003886">
    <property type="term" value="F:DNA (cytosine-5-)-methyltransferase activity"/>
    <property type="evidence" value="ECO:0007669"/>
    <property type="project" value="UniProtKB-EC"/>
</dbReference>
<reference evidence="8 9" key="1">
    <citation type="submission" date="2015-06" db="EMBL/GenBank/DDBJ databases">
        <title>The Genome Sequence of Enterococcus hirae 88EA1.</title>
        <authorList>
            <consortium name="The Broad Institute Genomics Platform"/>
            <consortium name="The Broad Institute Genome Sequencing Center for Infectious Disease"/>
            <person name="Earl A.M."/>
            <person name="Van Tyne D."/>
            <person name="Lebreton F."/>
            <person name="Saavedra J.T."/>
            <person name="Gilmore M.S."/>
            <person name="Manson McGuire A."/>
            <person name="Clock S."/>
            <person name="Crupain M."/>
            <person name="Rangan U."/>
            <person name="Young S."/>
            <person name="Abouelleil A."/>
            <person name="Cao P."/>
            <person name="Chapman S.B."/>
            <person name="Griggs A."/>
            <person name="Priest M."/>
            <person name="Shea T."/>
            <person name="Wortman J."/>
            <person name="Nusbaum C."/>
            <person name="Birren B."/>
        </authorList>
    </citation>
    <scope>NUCLEOTIDE SEQUENCE [LARGE SCALE GENOMIC DNA]</scope>
    <source>
        <strain evidence="8 9">88EA1</strain>
    </source>
</reference>
<dbReference type="EC" id="2.1.1.37" evidence="7"/>
<gene>
    <name evidence="8" type="ORF">EB03_02331</name>
</gene>
<dbReference type="SUPFAM" id="SSF53335">
    <property type="entry name" value="S-adenosyl-L-methionine-dependent methyltransferases"/>
    <property type="match status" value="1"/>
</dbReference>
<comment type="catalytic activity">
    <reaction evidence="7">
        <text>a 2'-deoxycytidine in DNA + S-adenosyl-L-methionine = a 5-methyl-2'-deoxycytidine in DNA + S-adenosyl-L-homocysteine + H(+)</text>
        <dbReference type="Rhea" id="RHEA:13681"/>
        <dbReference type="Rhea" id="RHEA-COMP:11369"/>
        <dbReference type="Rhea" id="RHEA-COMP:11370"/>
        <dbReference type="ChEBI" id="CHEBI:15378"/>
        <dbReference type="ChEBI" id="CHEBI:57856"/>
        <dbReference type="ChEBI" id="CHEBI:59789"/>
        <dbReference type="ChEBI" id="CHEBI:85452"/>
        <dbReference type="ChEBI" id="CHEBI:85454"/>
        <dbReference type="EC" id="2.1.1.37"/>
    </reaction>
</comment>
<dbReference type="PRINTS" id="PR00105">
    <property type="entry name" value="C5METTRFRASE"/>
</dbReference>
<dbReference type="Gene3D" id="3.40.50.150">
    <property type="entry name" value="Vaccinia Virus protein VP39"/>
    <property type="match status" value="1"/>
</dbReference>
<dbReference type="NCBIfam" id="TIGR00675">
    <property type="entry name" value="dcm"/>
    <property type="match status" value="1"/>
</dbReference>
<evidence type="ECO:0000256" key="1">
    <source>
        <dbReference type="ARBA" id="ARBA00022603"/>
    </source>
</evidence>
<sequence length="363" mass="40867">MSRGEIMTIFRKGELFSGPGGIALGAKNASVFLGNEEYKIQHVWANDFDHDSCETFRLNITPDNPQSVIEGKVEDLNLEDLPPIDAFTFGFPCNDFSGVGKKRGTDGYFGKLYKYGIKVIEKFNPQWFLAENVEGLSSANQGEAFRNILSELSSVGKGYTLTPHLYKFQEYGVSQLRHRIIIVGIRNDIDVTFKVPAPITKSHLIPVSKVLEDMPNDLPNHELPVHKKEVIERLKKIPPGENAWYSGLPEEYRLKVKGLKLSSIYRRLHPDFPSYTVTASGGGGTHGYHYAEPRALTNRERARIQSFPDDYKFIGKKESVRKQIGMAVPPQGVQVIFEAILKTFAGIEYKNVNSNINMEELIK</sequence>
<protein>
    <recommendedName>
        <fullName evidence="7">Cytosine-specific methyltransferase</fullName>
        <ecNumber evidence="7">2.1.1.37</ecNumber>
    </recommendedName>
</protein>
<dbReference type="GO" id="GO:0044027">
    <property type="term" value="P:negative regulation of gene expression via chromosomal CpG island methylation"/>
    <property type="evidence" value="ECO:0007669"/>
    <property type="project" value="TreeGrafter"/>
</dbReference>
<keyword evidence="2 5" id="KW-0808">Transferase</keyword>